<dbReference type="CDD" id="cd02932">
    <property type="entry name" value="OYE_YqiM_FMN"/>
    <property type="match status" value="1"/>
</dbReference>
<protein>
    <recommendedName>
        <fullName evidence="7">NADH:flavin oxidoreductase/NADH oxidase N-terminal domain-containing protein</fullName>
    </recommendedName>
</protein>
<dbReference type="Pfam" id="PF00724">
    <property type="entry name" value="Oxidored_FMN"/>
    <property type="match status" value="1"/>
</dbReference>
<evidence type="ECO:0000259" key="7">
    <source>
        <dbReference type="Pfam" id="PF00724"/>
    </source>
</evidence>
<dbReference type="Gene3D" id="3.20.20.70">
    <property type="entry name" value="Aldolase class I"/>
    <property type="match status" value="1"/>
</dbReference>
<keyword evidence="5" id="KW-0560">Oxidoreductase</keyword>
<evidence type="ECO:0000256" key="6">
    <source>
        <dbReference type="SAM" id="MobiDB-lite"/>
    </source>
</evidence>
<evidence type="ECO:0000256" key="3">
    <source>
        <dbReference type="ARBA" id="ARBA00022643"/>
    </source>
</evidence>
<dbReference type="STRING" id="327505.A0A2H3HQA2"/>
<evidence type="ECO:0000313" key="9">
    <source>
        <dbReference type="Proteomes" id="UP000219602"/>
    </source>
</evidence>
<keyword evidence="4" id="KW-0521">NADP</keyword>
<dbReference type="Proteomes" id="UP000219602">
    <property type="component" value="Chromosome 5"/>
</dbReference>
<keyword evidence="2" id="KW-0285">Flavoprotein</keyword>
<dbReference type="GO" id="GO:0010181">
    <property type="term" value="F:FMN binding"/>
    <property type="evidence" value="ECO:0007669"/>
    <property type="project" value="InterPro"/>
</dbReference>
<dbReference type="EMBL" id="MABQ02000004">
    <property type="protein sequence ID" value="PCD38532.1"/>
    <property type="molecule type" value="Genomic_DNA"/>
</dbReference>
<dbReference type="SUPFAM" id="SSF51395">
    <property type="entry name" value="FMN-linked oxidoreductases"/>
    <property type="match status" value="1"/>
</dbReference>
<evidence type="ECO:0000256" key="4">
    <source>
        <dbReference type="ARBA" id="ARBA00022857"/>
    </source>
</evidence>
<sequence>MSAYSTQRISGPQPTSPMSKPATASPEQDETCEEPPCNIAAKNIPFFTPAQNPPAGTALECQSPGKSVPKLFTPLKIRGITMQNRIWVSPMCQYSAHEGFHTPWHIAHYGGMAQRGPGLIMLEATAVQANGRITPEDSGIWLDAHIDTLRKHVELAHSQNALIGIQLAHAGRKASTIAPWLKSTAVATRKVQGWPDDVVGPTSQPFSEHTPKPRAMNLPEIAQLRQDFVLGTQRAIRAGFDVIELHFAHGYLVSTFLTPAVNKRTDQYGGSFENRCRLALEIIKDIRAVIPADMPLFVRISATDWLENNPEYQGESWTVEESKKLAILLAQYGVDVLDVSSGGNHVLQQPVGGPGYQAPFAKAIKKAVGDTMLVSCVGSIRTGDLAEQLIVGSNDSDDVPLDLIAAGRMFQKNPGLVWAWADDLDTPITMAHQISWGFRGRAQKTSQNVM</sequence>
<dbReference type="PANTHER" id="PTHR43303">
    <property type="entry name" value="NADPH DEHYDROGENASE C23G7.10C-RELATED"/>
    <property type="match status" value="1"/>
</dbReference>
<evidence type="ECO:0000256" key="5">
    <source>
        <dbReference type="ARBA" id="ARBA00023002"/>
    </source>
</evidence>
<proteinExistence type="predicted"/>
<reference evidence="8 9" key="2">
    <citation type="journal article" date="2017" name="Sci. Rep.">
        <title>A mobile pathogenicity chromosome in Fusarium oxysporum for infection of multiple cucurbit species.</title>
        <authorList>
            <person name="van Dam P."/>
            <person name="Fokkens L."/>
            <person name="Ayukawa Y."/>
            <person name="van der Gragt M."/>
            <person name="Ter Horst A."/>
            <person name="Brankovics B."/>
            <person name="Houterman P.M."/>
            <person name="Arie T."/>
            <person name="Rep M."/>
        </authorList>
    </citation>
    <scope>NUCLEOTIDE SEQUENCE [LARGE SCALE GENOMIC DNA]</scope>
    <source>
        <strain evidence="8 9">Forc016</strain>
    </source>
</reference>
<feature type="compositionally biased region" description="Polar residues" evidence="6">
    <location>
        <begin position="1"/>
        <end position="18"/>
    </location>
</feature>
<accession>A0A2H3HQA2</accession>
<evidence type="ECO:0000256" key="1">
    <source>
        <dbReference type="ARBA" id="ARBA00001917"/>
    </source>
</evidence>
<dbReference type="InterPro" id="IPR044152">
    <property type="entry name" value="YqjM-like"/>
</dbReference>
<evidence type="ECO:0000313" key="8">
    <source>
        <dbReference type="EMBL" id="PCD38532.1"/>
    </source>
</evidence>
<dbReference type="GO" id="GO:0050661">
    <property type="term" value="F:NADP binding"/>
    <property type="evidence" value="ECO:0007669"/>
    <property type="project" value="InterPro"/>
</dbReference>
<comment type="caution">
    <text evidence="8">The sequence shown here is derived from an EMBL/GenBank/DDBJ whole genome shotgun (WGS) entry which is preliminary data.</text>
</comment>
<dbReference type="InterPro" id="IPR001155">
    <property type="entry name" value="OxRdtase_FMN_N"/>
</dbReference>
<keyword evidence="3" id="KW-0288">FMN</keyword>
<organism evidence="8 9">
    <name type="scientific">Fusarium oxysporum f. sp. radicis-cucumerinum</name>
    <dbReference type="NCBI Taxonomy" id="327505"/>
    <lineage>
        <taxon>Eukaryota</taxon>
        <taxon>Fungi</taxon>
        <taxon>Dikarya</taxon>
        <taxon>Ascomycota</taxon>
        <taxon>Pezizomycotina</taxon>
        <taxon>Sordariomycetes</taxon>
        <taxon>Hypocreomycetidae</taxon>
        <taxon>Hypocreales</taxon>
        <taxon>Nectriaceae</taxon>
        <taxon>Fusarium</taxon>
        <taxon>Fusarium oxysporum species complex</taxon>
    </lineage>
</organism>
<dbReference type="AlphaFoldDB" id="A0A2H3HQA2"/>
<dbReference type="GO" id="GO:0003959">
    <property type="term" value="F:NADPH dehydrogenase activity"/>
    <property type="evidence" value="ECO:0007669"/>
    <property type="project" value="InterPro"/>
</dbReference>
<name>A0A2H3HQA2_FUSOX</name>
<reference evidence="8 9" key="1">
    <citation type="journal article" date="2016" name="Environ. Microbiol.">
        <title>Effector profiles distinguish formae speciales of Fusarium oxysporum.</title>
        <authorList>
            <person name="van Dam P."/>
            <person name="Fokkens L."/>
            <person name="Schmidt S.M."/>
            <person name="Linmans J.H."/>
            <person name="Kistler H.C."/>
            <person name="Ma L.J."/>
            <person name="Rep M."/>
        </authorList>
    </citation>
    <scope>NUCLEOTIDE SEQUENCE [LARGE SCALE GENOMIC DNA]</scope>
    <source>
        <strain evidence="8 9">Forc016</strain>
    </source>
</reference>
<gene>
    <name evidence="8" type="ORF">AU210_007004</name>
</gene>
<comment type="cofactor">
    <cofactor evidence="1">
        <name>FMN</name>
        <dbReference type="ChEBI" id="CHEBI:58210"/>
    </cofactor>
</comment>
<dbReference type="InterPro" id="IPR013785">
    <property type="entry name" value="Aldolase_TIM"/>
</dbReference>
<feature type="domain" description="NADH:flavin oxidoreductase/NADH oxidase N-terminal" evidence="7">
    <location>
        <begin position="70"/>
        <end position="418"/>
    </location>
</feature>
<evidence type="ECO:0000256" key="2">
    <source>
        <dbReference type="ARBA" id="ARBA00022630"/>
    </source>
</evidence>
<feature type="region of interest" description="Disordered" evidence="6">
    <location>
        <begin position="1"/>
        <end position="35"/>
    </location>
</feature>
<dbReference type="PANTHER" id="PTHR43303:SF4">
    <property type="entry name" value="NADPH DEHYDROGENASE C23G7.10C-RELATED"/>
    <property type="match status" value="1"/>
</dbReference>